<protein>
    <submittedName>
        <fullName evidence="1">13800_t:CDS:1</fullName>
    </submittedName>
</protein>
<dbReference type="EMBL" id="CAJVQC010018024">
    <property type="protein sequence ID" value="CAG8690022.1"/>
    <property type="molecule type" value="Genomic_DNA"/>
</dbReference>
<accession>A0ACA9P3P4</accession>
<dbReference type="Proteomes" id="UP000789920">
    <property type="component" value="Unassembled WGS sequence"/>
</dbReference>
<feature type="non-terminal residue" evidence="1">
    <location>
        <position position="495"/>
    </location>
</feature>
<gene>
    <name evidence="1" type="ORF">RPERSI_LOCUS9495</name>
</gene>
<name>A0ACA9P3P4_9GLOM</name>
<keyword evidence="2" id="KW-1185">Reference proteome</keyword>
<organism evidence="1 2">
    <name type="scientific">Racocetra persica</name>
    <dbReference type="NCBI Taxonomy" id="160502"/>
    <lineage>
        <taxon>Eukaryota</taxon>
        <taxon>Fungi</taxon>
        <taxon>Fungi incertae sedis</taxon>
        <taxon>Mucoromycota</taxon>
        <taxon>Glomeromycotina</taxon>
        <taxon>Glomeromycetes</taxon>
        <taxon>Diversisporales</taxon>
        <taxon>Gigasporaceae</taxon>
        <taxon>Racocetra</taxon>
    </lineage>
</organism>
<reference evidence="1" key="1">
    <citation type="submission" date="2021-06" db="EMBL/GenBank/DDBJ databases">
        <authorList>
            <person name="Kallberg Y."/>
            <person name="Tangrot J."/>
            <person name="Rosling A."/>
        </authorList>
    </citation>
    <scope>NUCLEOTIDE SEQUENCE</scope>
    <source>
        <strain evidence="1">MA461A</strain>
    </source>
</reference>
<comment type="caution">
    <text evidence="1">The sequence shown here is derived from an EMBL/GenBank/DDBJ whole genome shotgun (WGS) entry which is preliminary data.</text>
</comment>
<proteinExistence type="predicted"/>
<sequence length="495" mass="56604">MFPNRAKTFFQLYDEKTRKYEEKSATPEQYQALGKAFNLYITEAETTQKLGNIFDNQIKTEQGDSVIGKYELLGHEEREKLEEQEQQVSIALFLVQEQGKKASLAKQREENLKFYGNLGIFLLIINMFVPEEEQILTSNDFYLVPTEERNKPSEERKEIIFVPVNVNNFHHSLLVYKKSNDTFYHYDSLGGYNFKFIKDNNINDDELREAKCPQQSGDGWGSCGIYPPVIISILLKRHEDNLLTDQLETDGLKSINMVTERTLAIIKPDIIQKSLIGEIISIWEAKGLRVIKMKMTQLTPQQAATFYGEHREKVFFHEMVNFMCSAPVVIVCLQGENAIRINREIMGATNPALAQKATIRKIFGTSITANAVHGSDRPVWVEGKELTEFFQEIVNEAKRVGGAFPDANQLEVFLDWAKAMQAKEFSEIRAKIIQQEREIEMNCQHIESMLTREENSTIEKEEISEPTPLNPGSPIGEEENYETSPNPDGPEPTAN</sequence>
<evidence type="ECO:0000313" key="2">
    <source>
        <dbReference type="Proteomes" id="UP000789920"/>
    </source>
</evidence>
<evidence type="ECO:0000313" key="1">
    <source>
        <dbReference type="EMBL" id="CAG8690022.1"/>
    </source>
</evidence>